<dbReference type="Pfam" id="PF14223">
    <property type="entry name" value="Retrotran_gag_2"/>
    <property type="match status" value="1"/>
</dbReference>
<protein>
    <submittedName>
        <fullName evidence="1">Uncharacterized protein</fullName>
    </submittedName>
</protein>
<dbReference type="PANTHER" id="PTHR34676">
    <property type="entry name" value="DUF4219 DOMAIN-CONTAINING PROTEIN-RELATED"/>
    <property type="match status" value="1"/>
</dbReference>
<sequence>MCMEEYGRIKSCKTAKEIWDLLEIAHVGTIQVKKTKVRLLTKEYKKSEVKDRETIADMHQRFNVIVNNLQSLGKEFTREEINGKIFEDLTDDYDGNIYAITEAKDIGTIPLQELICSLKAEEEVIAYKKERMKNMKSLALIAAKAKKLLKMDESDNEGDDLVMLGKNFKKLLK</sequence>
<dbReference type="AlphaFoldDB" id="A0AAV3RMC0"/>
<proteinExistence type="predicted"/>
<reference evidence="1 2" key="1">
    <citation type="submission" date="2024-01" db="EMBL/GenBank/DDBJ databases">
        <title>The complete chloroplast genome sequence of Lithospermum erythrorhizon: insights into the phylogenetic relationship among Boraginaceae species and the maternal lineages of purple gromwells.</title>
        <authorList>
            <person name="Okada T."/>
            <person name="Watanabe K."/>
        </authorList>
    </citation>
    <scope>NUCLEOTIDE SEQUENCE [LARGE SCALE GENOMIC DNA]</scope>
</reference>
<name>A0AAV3RMC0_LITER</name>
<dbReference type="Proteomes" id="UP001454036">
    <property type="component" value="Unassembled WGS sequence"/>
</dbReference>
<evidence type="ECO:0000313" key="1">
    <source>
        <dbReference type="EMBL" id="GAA0176315.1"/>
    </source>
</evidence>
<comment type="caution">
    <text evidence="1">The sequence shown here is derived from an EMBL/GenBank/DDBJ whole genome shotgun (WGS) entry which is preliminary data.</text>
</comment>
<evidence type="ECO:0000313" key="2">
    <source>
        <dbReference type="Proteomes" id="UP001454036"/>
    </source>
</evidence>
<accession>A0AAV3RMC0</accession>
<gene>
    <name evidence="1" type="ORF">LIER_29327</name>
</gene>
<keyword evidence="2" id="KW-1185">Reference proteome</keyword>
<dbReference type="PANTHER" id="PTHR34676:SF8">
    <property type="entry name" value="TRANSMEMBRANE PROTEIN"/>
    <property type="match status" value="1"/>
</dbReference>
<organism evidence="1 2">
    <name type="scientific">Lithospermum erythrorhizon</name>
    <name type="common">Purple gromwell</name>
    <name type="synonym">Lithospermum officinale var. erythrorhizon</name>
    <dbReference type="NCBI Taxonomy" id="34254"/>
    <lineage>
        <taxon>Eukaryota</taxon>
        <taxon>Viridiplantae</taxon>
        <taxon>Streptophyta</taxon>
        <taxon>Embryophyta</taxon>
        <taxon>Tracheophyta</taxon>
        <taxon>Spermatophyta</taxon>
        <taxon>Magnoliopsida</taxon>
        <taxon>eudicotyledons</taxon>
        <taxon>Gunneridae</taxon>
        <taxon>Pentapetalae</taxon>
        <taxon>asterids</taxon>
        <taxon>lamiids</taxon>
        <taxon>Boraginales</taxon>
        <taxon>Boraginaceae</taxon>
        <taxon>Boraginoideae</taxon>
        <taxon>Lithospermeae</taxon>
        <taxon>Lithospermum</taxon>
    </lineage>
</organism>
<dbReference type="EMBL" id="BAABME010010067">
    <property type="protein sequence ID" value="GAA0176315.1"/>
    <property type="molecule type" value="Genomic_DNA"/>
</dbReference>